<evidence type="ECO:0000256" key="1">
    <source>
        <dbReference type="ARBA" id="ARBA00009249"/>
    </source>
</evidence>
<keyword evidence="2 3" id="KW-0450">Lipoyl</keyword>
<comment type="caution">
    <text evidence="6">The sequence shown here is derived from an EMBL/GenBank/DDBJ whole genome shotgun (WGS) entry which is preliminary data.</text>
</comment>
<reference evidence="6 7" key="1">
    <citation type="submission" date="2013-04" db="EMBL/GenBank/DDBJ databases">
        <title>Hyphomonas hirschiana VP5 Genome Sequencing.</title>
        <authorList>
            <person name="Lai Q."/>
            <person name="Shao Z."/>
        </authorList>
    </citation>
    <scope>NUCLEOTIDE SEQUENCE [LARGE SCALE GENOMIC DNA]</scope>
    <source>
        <strain evidence="6 7">VP5</strain>
    </source>
</reference>
<dbReference type="InterPro" id="IPR033753">
    <property type="entry name" value="GCV_H/Fam206"/>
</dbReference>
<dbReference type="InterPro" id="IPR000089">
    <property type="entry name" value="Biotin_lipoyl"/>
</dbReference>
<sequence length="123" mass="12934">MTTYYTKDHEWVRVEGDTGTVGITSYAAGQLGDVVYVELPEAGASLAKGDGFAVVESVKAASDVYAPISGAVLESNTGLADAPEKVSEAAESDAWFVRVKISDTAELEGLMDLAAYTEYCEGL</sequence>
<dbReference type="PANTHER" id="PTHR11715:SF3">
    <property type="entry name" value="GLYCINE CLEAVAGE SYSTEM H PROTEIN-RELATED"/>
    <property type="match status" value="1"/>
</dbReference>
<evidence type="ECO:0000313" key="7">
    <source>
        <dbReference type="Proteomes" id="UP000025061"/>
    </source>
</evidence>
<comment type="cofactor">
    <cofactor evidence="3">
        <name>(R)-lipoate</name>
        <dbReference type="ChEBI" id="CHEBI:83088"/>
    </cofactor>
    <text evidence="3">Binds 1 lipoyl cofactor covalently.</text>
</comment>
<dbReference type="NCBIfam" id="NF002270">
    <property type="entry name" value="PRK01202.1"/>
    <property type="match status" value="1"/>
</dbReference>
<comment type="similarity">
    <text evidence="1 3">Belongs to the GcvH family.</text>
</comment>
<name>A0A059FLR7_9PROT</name>
<dbReference type="GO" id="GO:0009249">
    <property type="term" value="P:protein lipoylation"/>
    <property type="evidence" value="ECO:0007669"/>
    <property type="project" value="TreeGrafter"/>
</dbReference>
<dbReference type="GO" id="GO:0005737">
    <property type="term" value="C:cytoplasm"/>
    <property type="evidence" value="ECO:0007669"/>
    <property type="project" value="TreeGrafter"/>
</dbReference>
<dbReference type="EMBL" id="ARYI01000011">
    <property type="protein sequence ID" value="KCZ91527.1"/>
    <property type="molecule type" value="Genomic_DNA"/>
</dbReference>
<organism evidence="6 7">
    <name type="scientific">Hyphomonas hirschiana VP5</name>
    <dbReference type="NCBI Taxonomy" id="1280951"/>
    <lineage>
        <taxon>Bacteria</taxon>
        <taxon>Pseudomonadati</taxon>
        <taxon>Pseudomonadota</taxon>
        <taxon>Alphaproteobacteria</taxon>
        <taxon>Hyphomonadales</taxon>
        <taxon>Hyphomonadaceae</taxon>
        <taxon>Hyphomonas</taxon>
    </lineage>
</organism>
<protein>
    <recommendedName>
        <fullName evidence="3">Glycine cleavage system H protein</fullName>
    </recommendedName>
</protein>
<dbReference type="NCBIfam" id="TIGR00527">
    <property type="entry name" value="gcvH"/>
    <property type="match status" value="1"/>
</dbReference>
<dbReference type="OrthoDB" id="9796712at2"/>
<evidence type="ECO:0000313" key="6">
    <source>
        <dbReference type="EMBL" id="KCZ91527.1"/>
    </source>
</evidence>
<gene>
    <name evidence="3" type="primary">gcvH</name>
    <name evidence="6" type="ORF">HHI_13084</name>
</gene>
<evidence type="ECO:0000259" key="5">
    <source>
        <dbReference type="PROSITE" id="PS50968"/>
    </source>
</evidence>
<dbReference type="Gene3D" id="2.40.50.100">
    <property type="match status" value="1"/>
</dbReference>
<dbReference type="InterPro" id="IPR017453">
    <property type="entry name" value="GCV_H_sub"/>
</dbReference>
<evidence type="ECO:0000256" key="2">
    <source>
        <dbReference type="ARBA" id="ARBA00022823"/>
    </source>
</evidence>
<dbReference type="Pfam" id="PF01597">
    <property type="entry name" value="GCV_H"/>
    <property type="match status" value="1"/>
</dbReference>
<dbReference type="InterPro" id="IPR002930">
    <property type="entry name" value="GCV_H"/>
</dbReference>
<accession>A0A059FLR7</accession>
<dbReference type="PROSITE" id="PS50968">
    <property type="entry name" value="BIOTINYL_LIPOYL"/>
    <property type="match status" value="1"/>
</dbReference>
<comment type="subunit">
    <text evidence="3">The glycine cleavage system is composed of four proteins: P, T, L and H.</text>
</comment>
<dbReference type="GO" id="GO:0019464">
    <property type="term" value="P:glycine decarboxylation via glycine cleavage system"/>
    <property type="evidence" value="ECO:0007669"/>
    <property type="project" value="UniProtKB-UniRule"/>
</dbReference>
<dbReference type="PATRIC" id="fig|1280951.3.peg.2639"/>
<dbReference type="CDD" id="cd06848">
    <property type="entry name" value="GCS_H"/>
    <property type="match status" value="1"/>
</dbReference>
<evidence type="ECO:0000256" key="3">
    <source>
        <dbReference type="HAMAP-Rule" id="MF_00272"/>
    </source>
</evidence>
<feature type="modified residue" description="N6-lipoyllysine" evidence="3 4">
    <location>
        <position position="59"/>
    </location>
</feature>
<dbReference type="AlphaFoldDB" id="A0A059FLR7"/>
<dbReference type="HAMAP" id="MF_00272">
    <property type="entry name" value="GcvH"/>
    <property type="match status" value="1"/>
</dbReference>
<comment type="function">
    <text evidence="3">The glycine cleavage system catalyzes the degradation of glycine. The H protein shuttles the methylamine group of glycine from the P protein to the T protein.</text>
</comment>
<dbReference type="InterPro" id="IPR011053">
    <property type="entry name" value="Single_hybrid_motif"/>
</dbReference>
<dbReference type="Proteomes" id="UP000025061">
    <property type="component" value="Unassembled WGS sequence"/>
</dbReference>
<dbReference type="PANTHER" id="PTHR11715">
    <property type="entry name" value="GLYCINE CLEAVAGE SYSTEM H PROTEIN"/>
    <property type="match status" value="1"/>
</dbReference>
<evidence type="ECO:0000256" key="4">
    <source>
        <dbReference type="PIRSR" id="PIRSR617453-50"/>
    </source>
</evidence>
<dbReference type="InterPro" id="IPR003016">
    <property type="entry name" value="2-oxoA_DH_lipoyl-BS"/>
</dbReference>
<dbReference type="GO" id="GO:0005960">
    <property type="term" value="C:glycine cleavage complex"/>
    <property type="evidence" value="ECO:0007669"/>
    <property type="project" value="InterPro"/>
</dbReference>
<dbReference type="SUPFAM" id="SSF51230">
    <property type="entry name" value="Single hybrid motif"/>
    <property type="match status" value="1"/>
</dbReference>
<feature type="domain" description="Lipoyl-binding" evidence="5">
    <location>
        <begin position="18"/>
        <end position="100"/>
    </location>
</feature>
<keyword evidence="7" id="KW-1185">Reference proteome</keyword>
<dbReference type="PROSITE" id="PS00189">
    <property type="entry name" value="LIPOYL"/>
    <property type="match status" value="1"/>
</dbReference>
<dbReference type="RefSeq" id="WP_011647697.1">
    <property type="nucleotide sequence ID" value="NZ_ARYI01000011.1"/>
</dbReference>
<proteinExistence type="inferred from homology"/>